<evidence type="ECO:0000256" key="9">
    <source>
        <dbReference type="SAM" id="SignalP"/>
    </source>
</evidence>
<dbReference type="Proteomes" id="UP001307889">
    <property type="component" value="Chromosome 8"/>
</dbReference>
<organism evidence="11 12">
    <name type="scientific">Nesidiocoris tenuis</name>
    <dbReference type="NCBI Taxonomy" id="355587"/>
    <lineage>
        <taxon>Eukaryota</taxon>
        <taxon>Metazoa</taxon>
        <taxon>Ecdysozoa</taxon>
        <taxon>Arthropoda</taxon>
        <taxon>Hexapoda</taxon>
        <taxon>Insecta</taxon>
        <taxon>Pterygota</taxon>
        <taxon>Neoptera</taxon>
        <taxon>Paraneoptera</taxon>
        <taxon>Hemiptera</taxon>
        <taxon>Heteroptera</taxon>
        <taxon>Panheteroptera</taxon>
        <taxon>Cimicomorpha</taxon>
        <taxon>Miridae</taxon>
        <taxon>Dicyphina</taxon>
        <taxon>Nesidiocoris</taxon>
    </lineage>
</organism>
<comment type="subcellular location">
    <subcellularLocation>
        <location evidence="2">Secreted</location>
    </subcellularLocation>
</comment>
<dbReference type="Gene3D" id="1.20.90.10">
    <property type="entry name" value="Phospholipase A2 domain"/>
    <property type="match status" value="1"/>
</dbReference>
<evidence type="ECO:0000256" key="5">
    <source>
        <dbReference type="ARBA" id="ARBA00022963"/>
    </source>
</evidence>
<dbReference type="SUPFAM" id="SSF48619">
    <property type="entry name" value="Phospholipase A2, PLA2"/>
    <property type="match status" value="1"/>
</dbReference>
<dbReference type="EC" id="3.1.1.4" evidence="3"/>
<sequence>MSGWRIARSPVASVLATFALLASVAVPGRADVGIASVLEDGQRVRYFVAGRVAARETTLTGYGMAGLKLREVTNGGRRLVQAVFKGNKLLECEIIKGGGKRLWKDVKETMGKHFNNTSGMNAFSIELGWLDMAALSRDCRRKKKQLSKNKEKHHPGTDPDRFSTTVLKSAATSNSLYKTKPRRHSRYRTKLKTVQLDHMAKGHKHLAKHDIITPGTKWCGPSNRAMKYTDLGGFWEPDNCCREHDMCALSILPMEHKYSYANIGPFTLSHCSCDRRFRACLKMTRAGSSVFVGKMFFNVIQRQCFILQPETVCVQRSWTGKCLKSEIQNTAVLKDNEPY</sequence>
<feature type="compositionally biased region" description="Basic residues" evidence="8">
    <location>
        <begin position="141"/>
        <end position="153"/>
    </location>
</feature>
<feature type="region of interest" description="Disordered" evidence="8">
    <location>
        <begin position="141"/>
        <end position="165"/>
    </location>
</feature>
<feature type="signal peptide" evidence="9">
    <location>
        <begin position="1"/>
        <end position="30"/>
    </location>
</feature>
<protein>
    <recommendedName>
        <fullName evidence="3">phospholipase A2</fullName>
        <ecNumber evidence="3">3.1.1.4</ecNumber>
    </recommendedName>
    <alternativeName>
        <fullName evidence="7">Phosphatidylcholine 2-acylhydrolase</fullName>
    </alternativeName>
</protein>
<keyword evidence="6" id="KW-0443">Lipid metabolism</keyword>
<evidence type="ECO:0000256" key="4">
    <source>
        <dbReference type="ARBA" id="ARBA00022525"/>
    </source>
</evidence>
<dbReference type="PANTHER" id="PTHR12253">
    <property type="entry name" value="RH14732P"/>
    <property type="match status" value="1"/>
</dbReference>
<keyword evidence="9" id="KW-0732">Signal</keyword>
<gene>
    <name evidence="11" type="ORF">NTJ_10289</name>
</gene>
<evidence type="ECO:0000256" key="2">
    <source>
        <dbReference type="ARBA" id="ARBA00004613"/>
    </source>
</evidence>
<feature type="domain" description="Phospholipase A2-like central" evidence="10">
    <location>
        <begin position="212"/>
        <end position="306"/>
    </location>
</feature>
<proteinExistence type="predicted"/>
<keyword evidence="5" id="KW-0442">Lipid degradation</keyword>
<keyword evidence="12" id="KW-1185">Reference proteome</keyword>
<dbReference type="EMBL" id="AP028916">
    <property type="protein sequence ID" value="BES97475.1"/>
    <property type="molecule type" value="Genomic_DNA"/>
</dbReference>
<evidence type="ECO:0000256" key="6">
    <source>
        <dbReference type="ARBA" id="ARBA00023098"/>
    </source>
</evidence>
<evidence type="ECO:0000256" key="7">
    <source>
        <dbReference type="ARBA" id="ARBA00029903"/>
    </source>
</evidence>
<dbReference type="InterPro" id="IPR033113">
    <property type="entry name" value="PLA2_histidine"/>
</dbReference>
<evidence type="ECO:0000313" key="12">
    <source>
        <dbReference type="Proteomes" id="UP001307889"/>
    </source>
</evidence>
<dbReference type="InterPro" id="IPR016090">
    <property type="entry name" value="PLA2-like_dom"/>
</dbReference>
<evidence type="ECO:0000313" key="11">
    <source>
        <dbReference type="EMBL" id="BES97475.1"/>
    </source>
</evidence>
<evidence type="ECO:0000256" key="8">
    <source>
        <dbReference type="SAM" id="MobiDB-lite"/>
    </source>
</evidence>
<comment type="cofactor">
    <cofactor evidence="1">
        <name>Ca(2+)</name>
        <dbReference type="ChEBI" id="CHEBI:29108"/>
    </cofactor>
</comment>
<name>A0ABN7AZ79_9HEMI</name>
<feature type="chain" id="PRO_5047160251" description="phospholipase A2" evidence="9">
    <location>
        <begin position="31"/>
        <end position="339"/>
    </location>
</feature>
<dbReference type="InterPro" id="IPR036444">
    <property type="entry name" value="PLipase_A2_dom_sf"/>
</dbReference>
<evidence type="ECO:0000256" key="3">
    <source>
        <dbReference type="ARBA" id="ARBA00013278"/>
    </source>
</evidence>
<evidence type="ECO:0000259" key="10">
    <source>
        <dbReference type="Pfam" id="PF05826"/>
    </source>
</evidence>
<accession>A0ABN7AZ79</accession>
<keyword evidence="4" id="KW-0964">Secreted</keyword>
<dbReference type="Pfam" id="PF05826">
    <property type="entry name" value="Phospholip_A2_2"/>
    <property type="match status" value="1"/>
</dbReference>
<reference evidence="11 12" key="1">
    <citation type="submission" date="2023-09" db="EMBL/GenBank/DDBJ databases">
        <title>Nesidiocoris tenuis whole genome shotgun sequence.</title>
        <authorList>
            <person name="Shibata T."/>
            <person name="Shimoda M."/>
            <person name="Kobayashi T."/>
            <person name="Uehara T."/>
        </authorList>
    </citation>
    <scope>NUCLEOTIDE SEQUENCE [LARGE SCALE GENOMIC DNA]</scope>
    <source>
        <strain evidence="11 12">Japan</strain>
    </source>
</reference>
<dbReference type="PROSITE" id="PS00118">
    <property type="entry name" value="PA2_HIS"/>
    <property type="match status" value="1"/>
</dbReference>
<dbReference type="CDD" id="cd04704">
    <property type="entry name" value="PLA2_bee_venom_like"/>
    <property type="match status" value="1"/>
</dbReference>
<evidence type="ECO:0000256" key="1">
    <source>
        <dbReference type="ARBA" id="ARBA00001913"/>
    </source>
</evidence>